<dbReference type="EMBL" id="KZ805304">
    <property type="protein sequence ID" value="PVI07344.1"/>
    <property type="molecule type" value="Genomic_DNA"/>
</dbReference>
<evidence type="ECO:0000256" key="2">
    <source>
        <dbReference type="SAM" id="Phobius"/>
    </source>
</evidence>
<feature type="transmembrane region" description="Helical" evidence="2">
    <location>
        <begin position="258"/>
        <end position="280"/>
    </location>
</feature>
<gene>
    <name evidence="4" type="ORF">DM02DRAFT_580632</name>
</gene>
<evidence type="ECO:0000313" key="4">
    <source>
        <dbReference type="EMBL" id="PVI07344.1"/>
    </source>
</evidence>
<name>A0A2V1ECE1_9PLEO</name>
<keyword evidence="5" id="KW-1185">Reference proteome</keyword>
<evidence type="ECO:0000313" key="5">
    <source>
        <dbReference type="Proteomes" id="UP000244855"/>
    </source>
</evidence>
<dbReference type="STRING" id="97972.A0A2V1ECE1"/>
<dbReference type="GO" id="GO:0007005">
    <property type="term" value="P:mitochondrion organization"/>
    <property type="evidence" value="ECO:0007669"/>
    <property type="project" value="TreeGrafter"/>
</dbReference>
<feature type="region of interest" description="Disordered" evidence="1">
    <location>
        <begin position="1"/>
        <end position="33"/>
    </location>
</feature>
<accession>A0A2V1ECE1</accession>
<keyword evidence="2" id="KW-0472">Membrane</keyword>
<feature type="compositionally biased region" description="Low complexity" evidence="1">
    <location>
        <begin position="21"/>
        <end position="31"/>
    </location>
</feature>
<keyword evidence="2" id="KW-0812">Transmembrane</keyword>
<keyword evidence="2" id="KW-1133">Transmembrane helix</keyword>
<evidence type="ECO:0000259" key="3">
    <source>
        <dbReference type="Pfam" id="PF07950"/>
    </source>
</evidence>
<feature type="transmembrane region" description="Helical" evidence="2">
    <location>
        <begin position="157"/>
        <end position="181"/>
    </location>
</feature>
<evidence type="ECO:0000256" key="1">
    <source>
        <dbReference type="SAM" id="MobiDB-lite"/>
    </source>
</evidence>
<feature type="transmembrane region" description="Helical" evidence="2">
    <location>
        <begin position="113"/>
        <end position="137"/>
    </location>
</feature>
<dbReference type="GO" id="GO:0055088">
    <property type="term" value="P:lipid homeostasis"/>
    <property type="evidence" value="ECO:0007669"/>
    <property type="project" value="InterPro"/>
</dbReference>
<dbReference type="Proteomes" id="UP000244855">
    <property type="component" value="Unassembled WGS sequence"/>
</dbReference>
<dbReference type="PANTHER" id="PTHR38409:SF1">
    <property type="entry name" value="MITOCHONDRIAL ADAPTER PROTEIN MCP1"/>
    <property type="match status" value="1"/>
</dbReference>
<dbReference type="InterPro" id="IPR012472">
    <property type="entry name" value="MCP1_TM"/>
</dbReference>
<dbReference type="PANTHER" id="PTHR38409">
    <property type="entry name" value="MDM10-COMPLEMENTING PROTEIN 1"/>
    <property type="match status" value="1"/>
</dbReference>
<sequence>MAEEKADLPSLGEDDGGVLNLTEVEPSPVEETPLEFKEGYFPSPASRSTSSTLGFGNHGPAYYLHRIQKYSSYAFTVFASFHIANTSIIPLITRSVPESNRYLLLTRPYYQSALTEPLVVALPLLAHVSSGIALRFYRRRQTLKRYGAETHRDRKTIPWPSLSGTSALGYALIPMAGFHFWTTRIFPIYMHGDNSMISLSYISHGFVSHPFVSFAGFTAMVGVGTWHFVWGWAKWLGLSPSQVSEVESKRHLIRKRRWYIINAVSALLTGLWLAGGLGIVGRDGKTGGWIGREFDELYNSMPLIGRWR</sequence>
<dbReference type="Pfam" id="PF07950">
    <property type="entry name" value="MCP1_TM"/>
    <property type="match status" value="1"/>
</dbReference>
<dbReference type="GO" id="GO:0005741">
    <property type="term" value="C:mitochondrial outer membrane"/>
    <property type="evidence" value="ECO:0007669"/>
    <property type="project" value="TreeGrafter"/>
</dbReference>
<dbReference type="OrthoDB" id="10259513at2759"/>
<feature type="domain" description="Mitochondrial adapter protein MCP1 transmembrane" evidence="3">
    <location>
        <begin position="174"/>
        <end position="284"/>
    </location>
</feature>
<dbReference type="InterPro" id="IPR039960">
    <property type="entry name" value="MCP1"/>
</dbReference>
<proteinExistence type="predicted"/>
<protein>
    <recommendedName>
        <fullName evidence="3">Mitochondrial adapter protein MCP1 transmembrane domain-containing protein</fullName>
    </recommendedName>
</protein>
<reference evidence="4 5" key="1">
    <citation type="journal article" date="2018" name="Sci. Rep.">
        <title>Comparative genomics provides insights into the lifestyle and reveals functional heterogeneity of dark septate endophytic fungi.</title>
        <authorList>
            <person name="Knapp D.G."/>
            <person name="Nemeth J.B."/>
            <person name="Barry K."/>
            <person name="Hainaut M."/>
            <person name="Henrissat B."/>
            <person name="Johnson J."/>
            <person name="Kuo A."/>
            <person name="Lim J.H.P."/>
            <person name="Lipzen A."/>
            <person name="Nolan M."/>
            <person name="Ohm R.A."/>
            <person name="Tamas L."/>
            <person name="Grigoriev I.V."/>
            <person name="Spatafora J.W."/>
            <person name="Nagy L.G."/>
            <person name="Kovacs G.M."/>
        </authorList>
    </citation>
    <scope>NUCLEOTIDE SEQUENCE [LARGE SCALE GENOMIC DNA]</scope>
    <source>
        <strain evidence="4 5">DSE2036</strain>
    </source>
</reference>
<feature type="transmembrane region" description="Helical" evidence="2">
    <location>
        <begin position="73"/>
        <end position="93"/>
    </location>
</feature>
<organism evidence="4 5">
    <name type="scientific">Periconia macrospinosa</name>
    <dbReference type="NCBI Taxonomy" id="97972"/>
    <lineage>
        <taxon>Eukaryota</taxon>
        <taxon>Fungi</taxon>
        <taxon>Dikarya</taxon>
        <taxon>Ascomycota</taxon>
        <taxon>Pezizomycotina</taxon>
        <taxon>Dothideomycetes</taxon>
        <taxon>Pleosporomycetidae</taxon>
        <taxon>Pleosporales</taxon>
        <taxon>Massarineae</taxon>
        <taxon>Periconiaceae</taxon>
        <taxon>Periconia</taxon>
    </lineage>
</organism>
<feature type="transmembrane region" description="Helical" evidence="2">
    <location>
        <begin position="201"/>
        <end position="229"/>
    </location>
</feature>
<dbReference type="AlphaFoldDB" id="A0A2V1ECE1"/>